<feature type="compositionally biased region" description="Low complexity" evidence="1">
    <location>
        <begin position="11"/>
        <end position="26"/>
    </location>
</feature>
<evidence type="ECO:0000256" key="1">
    <source>
        <dbReference type="SAM" id="MobiDB-lite"/>
    </source>
</evidence>
<feature type="compositionally biased region" description="Basic and acidic residues" evidence="1">
    <location>
        <begin position="96"/>
        <end position="114"/>
    </location>
</feature>
<evidence type="ECO:0000313" key="3">
    <source>
        <dbReference type="Proteomes" id="UP001596378"/>
    </source>
</evidence>
<evidence type="ECO:0000313" key="2">
    <source>
        <dbReference type="EMBL" id="MFC7148587.1"/>
    </source>
</evidence>
<feature type="region of interest" description="Disordered" evidence="1">
    <location>
        <begin position="413"/>
        <end position="481"/>
    </location>
</feature>
<dbReference type="Proteomes" id="UP001596378">
    <property type="component" value="Unassembled WGS sequence"/>
</dbReference>
<sequence length="481" mass="52776">MPKKNEEKQTKAPAKKPASPASSSSAVSDALLEMQQTGGNQQALGMLGTVPPTATPSANTFSVSSEGFQYQLPQAPLIQEFNQELLTGYSHAPSASDRELFPDLNREEDGRRLAELSGPSDRAALVREARDQGHSHSYVRLDAASPSVRGKRHRLGRMQGKNQRGQQREQHFYDAGGKFTPYPREAEHLEDMTSSSTSTQEVWKALDAVNRGEKVPEGFEGRERELMSVPTITNLSEVQRSPLMGAVSNMEIANQAHTTGTPKPFGEAFGDSEEREVKKKRKRKTGDADADSDSDELKTKAFNFPGSISSTGAGAVHQFQAVEESIMKGEMSDEAVRKRVKRAPEAGTVEEARGFAVKKKKALLGTFQDRLQMTDVSSAQREPDEADRELATLMRLRSGLRRNAMPQMGLLRGGLRTLEKTTASASSSAPTDKLPPEAFDPGYEVDDNDFVPESNEQEPDDDENVWAGLEEEEEESHPATK</sequence>
<feature type="region of interest" description="Disordered" evidence="1">
    <location>
        <begin position="89"/>
        <end position="182"/>
    </location>
</feature>
<feature type="region of interest" description="Disordered" evidence="1">
    <location>
        <begin position="254"/>
        <end position="298"/>
    </location>
</feature>
<proteinExistence type="predicted"/>
<reference evidence="3" key="1">
    <citation type="journal article" date="2019" name="Int. J. Syst. Evol. Microbiol.">
        <title>The Global Catalogue of Microorganisms (GCM) 10K type strain sequencing project: providing services to taxonomists for standard genome sequencing and annotation.</title>
        <authorList>
            <consortium name="The Broad Institute Genomics Platform"/>
            <consortium name="The Broad Institute Genome Sequencing Center for Infectious Disease"/>
            <person name="Wu L."/>
            <person name="Ma J."/>
        </authorList>
    </citation>
    <scope>NUCLEOTIDE SEQUENCE [LARGE SCALE GENOMIC DNA]</scope>
    <source>
        <strain evidence="3">KCTC 12907</strain>
    </source>
</reference>
<dbReference type="RefSeq" id="WP_378045072.1">
    <property type="nucleotide sequence ID" value="NZ_JBHMDN010000007.1"/>
</dbReference>
<feature type="region of interest" description="Disordered" evidence="1">
    <location>
        <begin position="1"/>
        <end position="61"/>
    </location>
</feature>
<feature type="compositionally biased region" description="Basic and acidic residues" evidence="1">
    <location>
        <begin position="124"/>
        <end position="134"/>
    </location>
</feature>
<name>A0ABW2FAK7_9BACL</name>
<feature type="compositionally biased region" description="Basic and acidic residues" evidence="1">
    <location>
        <begin position="1"/>
        <end position="10"/>
    </location>
</feature>
<accession>A0ABW2FAK7</accession>
<keyword evidence="3" id="KW-1185">Reference proteome</keyword>
<gene>
    <name evidence="2" type="ORF">ACFQMJ_08640</name>
</gene>
<feature type="compositionally biased region" description="Acidic residues" evidence="1">
    <location>
        <begin position="443"/>
        <end position="475"/>
    </location>
</feature>
<dbReference type="EMBL" id="JBHTAI010000004">
    <property type="protein sequence ID" value="MFC7148587.1"/>
    <property type="molecule type" value="Genomic_DNA"/>
</dbReference>
<feature type="compositionally biased region" description="Polar residues" evidence="1">
    <location>
        <begin position="34"/>
        <end position="43"/>
    </location>
</feature>
<organism evidence="2 3">
    <name type="scientific">Cohnella cellulosilytica</name>
    <dbReference type="NCBI Taxonomy" id="986710"/>
    <lineage>
        <taxon>Bacteria</taxon>
        <taxon>Bacillati</taxon>
        <taxon>Bacillota</taxon>
        <taxon>Bacilli</taxon>
        <taxon>Bacillales</taxon>
        <taxon>Paenibacillaceae</taxon>
        <taxon>Cohnella</taxon>
    </lineage>
</organism>
<comment type="caution">
    <text evidence="2">The sequence shown here is derived from an EMBL/GenBank/DDBJ whole genome shotgun (WGS) entry which is preliminary data.</text>
</comment>
<protein>
    <submittedName>
        <fullName evidence="2">Uncharacterized protein</fullName>
    </submittedName>
</protein>